<dbReference type="Gene3D" id="3.30.830.10">
    <property type="entry name" value="Metalloenzyme, LuxS/M16 peptidase-like"/>
    <property type="match status" value="2"/>
</dbReference>
<organism evidence="4 5">
    <name type="scientific">Drosophila hydei</name>
    <name type="common">Fruit fly</name>
    <dbReference type="NCBI Taxonomy" id="7224"/>
    <lineage>
        <taxon>Eukaryota</taxon>
        <taxon>Metazoa</taxon>
        <taxon>Ecdysozoa</taxon>
        <taxon>Arthropoda</taxon>
        <taxon>Hexapoda</taxon>
        <taxon>Insecta</taxon>
        <taxon>Pterygota</taxon>
        <taxon>Neoptera</taxon>
        <taxon>Endopterygota</taxon>
        <taxon>Diptera</taxon>
        <taxon>Brachycera</taxon>
        <taxon>Muscomorpha</taxon>
        <taxon>Ephydroidea</taxon>
        <taxon>Drosophilidae</taxon>
        <taxon>Drosophila</taxon>
    </lineage>
</organism>
<dbReference type="AlphaFoldDB" id="A0A6J2SRF7"/>
<dbReference type="PANTHER" id="PTHR43690">
    <property type="entry name" value="NARDILYSIN"/>
    <property type="match status" value="1"/>
</dbReference>
<evidence type="ECO:0000256" key="2">
    <source>
        <dbReference type="SAM" id="MobiDB-lite"/>
    </source>
</evidence>
<name>A0A6J2SRF7_DROHY</name>
<dbReference type="PANTHER" id="PTHR43690:SF18">
    <property type="entry name" value="INSULIN-DEGRADING ENZYME-RELATED"/>
    <property type="match status" value="1"/>
</dbReference>
<dbReference type="GO" id="GO:0046872">
    <property type="term" value="F:metal ion binding"/>
    <property type="evidence" value="ECO:0007669"/>
    <property type="project" value="UniProtKB-KW"/>
</dbReference>
<dbReference type="Pfam" id="PF05193">
    <property type="entry name" value="Peptidase_M16_C"/>
    <property type="match status" value="1"/>
</dbReference>
<dbReference type="InterPro" id="IPR050626">
    <property type="entry name" value="Peptidase_M16"/>
</dbReference>
<gene>
    <name evidence="5" type="primary">LOC115483037</name>
</gene>
<feature type="domain" description="Peptidase M16 C-terminal" evidence="3">
    <location>
        <begin position="14"/>
        <end position="197"/>
    </location>
</feature>
<accession>A0A6J2SRF7</accession>
<feature type="compositionally biased region" description="Polar residues" evidence="2">
    <location>
        <begin position="285"/>
        <end position="295"/>
    </location>
</feature>
<dbReference type="GeneID" id="115483037"/>
<keyword evidence="4" id="KW-1185">Reference proteome</keyword>
<evidence type="ECO:0000313" key="4">
    <source>
        <dbReference type="Proteomes" id="UP000504633"/>
    </source>
</evidence>
<dbReference type="InterPro" id="IPR011249">
    <property type="entry name" value="Metalloenz_LuxS/M16"/>
</dbReference>
<evidence type="ECO:0000259" key="3">
    <source>
        <dbReference type="Pfam" id="PF05193"/>
    </source>
</evidence>
<dbReference type="SUPFAM" id="SSF63411">
    <property type="entry name" value="LuxS/MPP-like metallohydrolase"/>
    <property type="match status" value="2"/>
</dbReference>
<evidence type="ECO:0000256" key="1">
    <source>
        <dbReference type="ARBA" id="ARBA00022723"/>
    </source>
</evidence>
<feature type="compositionally biased region" description="Acidic residues" evidence="2">
    <location>
        <begin position="298"/>
        <end position="317"/>
    </location>
</feature>
<dbReference type="InterPro" id="IPR007863">
    <property type="entry name" value="Peptidase_M16_C"/>
</dbReference>
<dbReference type="RefSeq" id="XP_030079691.1">
    <property type="nucleotide sequence ID" value="XM_030223831.1"/>
</dbReference>
<dbReference type="OMA" id="INQVMEH"/>
<reference evidence="5" key="1">
    <citation type="submission" date="2025-08" db="UniProtKB">
        <authorList>
            <consortium name="RefSeq"/>
        </authorList>
    </citation>
    <scope>IDENTIFICATION</scope>
    <source>
        <strain evidence="5">15085-1641.00</strain>
        <tissue evidence="5">Whole body</tissue>
    </source>
</reference>
<dbReference type="KEGG" id="dhe:115483037"/>
<evidence type="ECO:0000313" key="5">
    <source>
        <dbReference type="RefSeq" id="XP_030079691.1"/>
    </source>
</evidence>
<sequence>MRWLMIDKYKCLNDITLQDLQDFAGLFPQQLYVQGLVQGNYTEEQAHNVMNMLLGRLGCKSIQDHYYVEDRTVQLPQGAHYIRCHTLNEQDTNTVITNYYQIGPNNVRLECILDLLMMFVEEPLFDQLRTKEQLGYHVGATVRMNYGIAGYSIMVNSQETNTTASHVEKRIEVFRNNMLQILEDMSQEDYDHTRDSLIKLKQVADMALATEVSRNWNEIVNEEYMFDRRRQQIDVLRSLTKREIVAFLLDNEITNMRKVSIQVIGHQPEKTSKLKSKALAETEGDAQSSLTETTPSSENEDDDEDDDMESSEEDEDELFEALANKLNVVFLPEEGDATTIVDIADFKSSLDLYPMTLFNNVSADVEDASSKPTLIEDALMNT</sequence>
<proteinExistence type="predicted"/>
<dbReference type="OrthoDB" id="952271at2759"/>
<keyword evidence="1" id="KW-0479">Metal-binding</keyword>
<dbReference type="Proteomes" id="UP000504633">
    <property type="component" value="Unplaced"/>
</dbReference>
<feature type="region of interest" description="Disordered" evidence="2">
    <location>
        <begin position="272"/>
        <end position="317"/>
    </location>
</feature>
<protein>
    <submittedName>
        <fullName evidence="5">Nardilysin-like</fullName>
    </submittedName>
</protein>